<dbReference type="Proteomes" id="UP000805193">
    <property type="component" value="Unassembled WGS sequence"/>
</dbReference>
<accession>A0AC60R1B3</accession>
<gene>
    <name evidence="1" type="ORF">HPB47_014925</name>
</gene>
<name>A0AC60R1B3_IXOPE</name>
<dbReference type="EMBL" id="JABSTQ010000343">
    <property type="protein sequence ID" value="KAG0445457.1"/>
    <property type="molecule type" value="Genomic_DNA"/>
</dbReference>
<proteinExistence type="predicted"/>
<keyword evidence="2" id="KW-1185">Reference proteome</keyword>
<feature type="non-terminal residue" evidence="1">
    <location>
        <position position="1"/>
    </location>
</feature>
<evidence type="ECO:0000313" key="1">
    <source>
        <dbReference type="EMBL" id="KAG0445457.1"/>
    </source>
</evidence>
<organism evidence="1 2">
    <name type="scientific">Ixodes persulcatus</name>
    <name type="common">Taiga tick</name>
    <dbReference type="NCBI Taxonomy" id="34615"/>
    <lineage>
        <taxon>Eukaryota</taxon>
        <taxon>Metazoa</taxon>
        <taxon>Ecdysozoa</taxon>
        <taxon>Arthropoda</taxon>
        <taxon>Chelicerata</taxon>
        <taxon>Arachnida</taxon>
        <taxon>Acari</taxon>
        <taxon>Parasitiformes</taxon>
        <taxon>Ixodida</taxon>
        <taxon>Ixodoidea</taxon>
        <taxon>Ixodidae</taxon>
        <taxon>Ixodinae</taxon>
        <taxon>Ixodes</taxon>
    </lineage>
</organism>
<sequence>KAIDDLEITVPRCKPETISALCKSTKFNKDEIKRIYQGFKQSCPSGIVNENTFKDMYCQFFPLADTTQYAHYVFKALDKDRAGTINFKEFVMGLSVLSRGSSREKLQWAFNLYDINKDGAVTKEEMFEIISSVYSLLGHYSAPMADERSAREHAARVFQKLDLNKDGVVTYDEFIETCLLHPLRVPPWALRLDHNTDPPLDRCEGGCRYELNMQDPEVQQHNFSVINPCTQLTVHDLRTKVTDARLLRIDHNASGAHLWTPRGVSPWLQPPPVVAADYC</sequence>
<reference evidence="1 2" key="1">
    <citation type="journal article" date="2020" name="Cell">
        <title>Large-Scale Comparative Analyses of Tick Genomes Elucidate Their Genetic Diversity and Vector Capacities.</title>
        <authorList>
            <consortium name="Tick Genome and Microbiome Consortium (TIGMIC)"/>
            <person name="Jia N."/>
            <person name="Wang J."/>
            <person name="Shi W."/>
            <person name="Du L."/>
            <person name="Sun Y."/>
            <person name="Zhan W."/>
            <person name="Jiang J.F."/>
            <person name="Wang Q."/>
            <person name="Zhang B."/>
            <person name="Ji P."/>
            <person name="Bell-Sakyi L."/>
            <person name="Cui X.M."/>
            <person name="Yuan T.T."/>
            <person name="Jiang B.G."/>
            <person name="Yang W.F."/>
            <person name="Lam T.T."/>
            <person name="Chang Q.C."/>
            <person name="Ding S.J."/>
            <person name="Wang X.J."/>
            <person name="Zhu J.G."/>
            <person name="Ruan X.D."/>
            <person name="Zhao L."/>
            <person name="Wei J.T."/>
            <person name="Ye R.Z."/>
            <person name="Que T.C."/>
            <person name="Du C.H."/>
            <person name="Zhou Y.H."/>
            <person name="Cheng J.X."/>
            <person name="Dai P.F."/>
            <person name="Guo W.B."/>
            <person name="Han X.H."/>
            <person name="Huang E.J."/>
            <person name="Li L.F."/>
            <person name="Wei W."/>
            <person name="Gao Y.C."/>
            <person name="Liu J.Z."/>
            <person name="Shao H.Z."/>
            <person name="Wang X."/>
            <person name="Wang C.C."/>
            <person name="Yang T.C."/>
            <person name="Huo Q.B."/>
            <person name="Li W."/>
            <person name="Chen H.Y."/>
            <person name="Chen S.E."/>
            <person name="Zhou L.G."/>
            <person name="Ni X.B."/>
            <person name="Tian J.H."/>
            <person name="Sheng Y."/>
            <person name="Liu T."/>
            <person name="Pan Y.S."/>
            <person name="Xia L.Y."/>
            <person name="Li J."/>
            <person name="Zhao F."/>
            <person name="Cao W.C."/>
        </authorList>
    </citation>
    <scope>NUCLEOTIDE SEQUENCE [LARGE SCALE GENOMIC DNA]</scope>
    <source>
        <strain evidence="1">Iper-2018</strain>
    </source>
</reference>
<protein>
    <submittedName>
        <fullName evidence="1">Uncharacterized protein</fullName>
    </submittedName>
</protein>
<comment type="caution">
    <text evidence="1">The sequence shown here is derived from an EMBL/GenBank/DDBJ whole genome shotgun (WGS) entry which is preliminary data.</text>
</comment>
<evidence type="ECO:0000313" key="2">
    <source>
        <dbReference type="Proteomes" id="UP000805193"/>
    </source>
</evidence>